<evidence type="ECO:0000256" key="1">
    <source>
        <dbReference type="SAM" id="Phobius"/>
    </source>
</evidence>
<keyword evidence="1" id="KW-1133">Transmembrane helix</keyword>
<keyword evidence="1" id="KW-0812">Transmembrane</keyword>
<name>I3SI71_LOTJA</name>
<organism evidence="2">
    <name type="scientific">Lotus japonicus</name>
    <name type="common">Lotus corniculatus var. japonicus</name>
    <dbReference type="NCBI Taxonomy" id="34305"/>
    <lineage>
        <taxon>Eukaryota</taxon>
        <taxon>Viridiplantae</taxon>
        <taxon>Streptophyta</taxon>
        <taxon>Embryophyta</taxon>
        <taxon>Tracheophyta</taxon>
        <taxon>Spermatophyta</taxon>
        <taxon>Magnoliopsida</taxon>
        <taxon>eudicotyledons</taxon>
        <taxon>Gunneridae</taxon>
        <taxon>Pentapetalae</taxon>
        <taxon>rosids</taxon>
        <taxon>fabids</taxon>
        <taxon>Fabales</taxon>
        <taxon>Fabaceae</taxon>
        <taxon>Papilionoideae</taxon>
        <taxon>50 kb inversion clade</taxon>
        <taxon>NPAAA clade</taxon>
        <taxon>Hologalegina</taxon>
        <taxon>robinioid clade</taxon>
        <taxon>Loteae</taxon>
        <taxon>Lotus</taxon>
    </lineage>
</organism>
<keyword evidence="1" id="KW-0472">Membrane</keyword>
<sequence>MKIQLPGRSQQMLLILTLTVMLGITIKPFCASIANLARLVYCRTSRLIGRRWLL</sequence>
<dbReference type="EMBL" id="BT140168">
    <property type="protein sequence ID" value="AFK39963.1"/>
    <property type="molecule type" value="mRNA"/>
</dbReference>
<dbReference type="AlphaFoldDB" id="I3SI71"/>
<reference evidence="2" key="1">
    <citation type="submission" date="2012-05" db="EMBL/GenBank/DDBJ databases">
        <authorList>
            <person name="Krishnakumar V."/>
            <person name="Cheung F."/>
            <person name="Xiao Y."/>
            <person name="Chan A."/>
            <person name="Moskal W.A."/>
            <person name="Town C.D."/>
        </authorList>
    </citation>
    <scope>NUCLEOTIDE SEQUENCE</scope>
</reference>
<accession>I3SI71</accession>
<protein>
    <submittedName>
        <fullName evidence="2">Uncharacterized protein</fullName>
    </submittedName>
</protein>
<evidence type="ECO:0000313" key="2">
    <source>
        <dbReference type="EMBL" id="AFK39963.1"/>
    </source>
</evidence>
<proteinExistence type="evidence at transcript level"/>
<feature type="transmembrane region" description="Helical" evidence="1">
    <location>
        <begin position="12"/>
        <end position="41"/>
    </location>
</feature>